<evidence type="ECO:0000256" key="2">
    <source>
        <dbReference type="SAM" id="Phobius"/>
    </source>
</evidence>
<protein>
    <submittedName>
        <fullName evidence="3">Uncharacterized protein</fullName>
    </submittedName>
</protein>
<keyword evidence="2" id="KW-0812">Transmembrane</keyword>
<accession>A0A1D1W8N1</accession>
<name>A0A1D1W8N1_RAMVA</name>
<dbReference type="Proteomes" id="UP000186922">
    <property type="component" value="Unassembled WGS sequence"/>
</dbReference>
<keyword evidence="2" id="KW-1133">Transmembrane helix</keyword>
<dbReference type="EMBL" id="BDGG01000015">
    <property type="protein sequence ID" value="GAV07429.1"/>
    <property type="molecule type" value="Genomic_DNA"/>
</dbReference>
<reference evidence="3 4" key="1">
    <citation type="journal article" date="2016" name="Nat. Commun.">
        <title>Extremotolerant tardigrade genome and improved radiotolerance of human cultured cells by tardigrade-unique protein.</title>
        <authorList>
            <person name="Hashimoto T."/>
            <person name="Horikawa D.D."/>
            <person name="Saito Y."/>
            <person name="Kuwahara H."/>
            <person name="Kozuka-Hata H."/>
            <person name="Shin-I T."/>
            <person name="Minakuchi Y."/>
            <person name="Ohishi K."/>
            <person name="Motoyama A."/>
            <person name="Aizu T."/>
            <person name="Enomoto A."/>
            <person name="Kondo K."/>
            <person name="Tanaka S."/>
            <person name="Hara Y."/>
            <person name="Koshikawa S."/>
            <person name="Sagara H."/>
            <person name="Miura T."/>
            <person name="Yokobori S."/>
            <person name="Miyagawa K."/>
            <person name="Suzuki Y."/>
            <person name="Kubo T."/>
            <person name="Oyama M."/>
            <person name="Kohara Y."/>
            <person name="Fujiyama A."/>
            <person name="Arakawa K."/>
            <person name="Katayama T."/>
            <person name="Toyoda A."/>
            <person name="Kunieda T."/>
        </authorList>
    </citation>
    <scope>NUCLEOTIDE SEQUENCE [LARGE SCALE GENOMIC DNA]</scope>
    <source>
        <strain evidence="3 4">YOKOZUNA-1</strain>
    </source>
</reference>
<keyword evidence="4" id="KW-1185">Reference proteome</keyword>
<proteinExistence type="predicted"/>
<feature type="region of interest" description="Disordered" evidence="1">
    <location>
        <begin position="225"/>
        <end position="252"/>
    </location>
</feature>
<organism evidence="3 4">
    <name type="scientific">Ramazzottius varieornatus</name>
    <name type="common">Water bear</name>
    <name type="synonym">Tardigrade</name>
    <dbReference type="NCBI Taxonomy" id="947166"/>
    <lineage>
        <taxon>Eukaryota</taxon>
        <taxon>Metazoa</taxon>
        <taxon>Ecdysozoa</taxon>
        <taxon>Tardigrada</taxon>
        <taxon>Eutardigrada</taxon>
        <taxon>Parachela</taxon>
        <taxon>Hypsibioidea</taxon>
        <taxon>Ramazzottiidae</taxon>
        <taxon>Ramazzottius</taxon>
    </lineage>
</organism>
<gene>
    <name evidence="3" type="primary">RvY_17264-1</name>
    <name evidence="3" type="synonym">RvY_17264.1</name>
    <name evidence="3" type="ORF">RvY_17264</name>
</gene>
<comment type="caution">
    <text evidence="3">The sequence shown here is derived from an EMBL/GenBank/DDBJ whole genome shotgun (WGS) entry which is preliminary data.</text>
</comment>
<dbReference type="AlphaFoldDB" id="A0A1D1W8N1"/>
<evidence type="ECO:0000256" key="1">
    <source>
        <dbReference type="SAM" id="MobiDB-lite"/>
    </source>
</evidence>
<feature type="transmembrane region" description="Helical" evidence="2">
    <location>
        <begin position="92"/>
        <end position="109"/>
    </location>
</feature>
<evidence type="ECO:0000313" key="3">
    <source>
        <dbReference type="EMBL" id="GAV07429.1"/>
    </source>
</evidence>
<keyword evidence="2" id="KW-0472">Membrane</keyword>
<sequence>MTPFTFAIGEALSLIPFVWHCNPVEGAPLLEYTVAKDNNGTSELSSAVNRFGRYTLPTYYQTLASSHQSYLTYQRSDNYNSHDRNDTRRSPYFMELIAFLIVLSLFILYKSIKRWYQFRSNVTPDRRARDGGPPRGPQSSQHSVDVFPRPAREPNVRDTASALSEQGLPSYEEVTKSQEALPSYDEALTHPVSPPDRDATKSVGSAVDVDDRVQVFTIPVRIAAGSDVPVQDSDANLGRSTPSGISERPIVQ</sequence>
<feature type="region of interest" description="Disordered" evidence="1">
    <location>
        <begin position="123"/>
        <end position="207"/>
    </location>
</feature>
<evidence type="ECO:0000313" key="4">
    <source>
        <dbReference type="Proteomes" id="UP000186922"/>
    </source>
</evidence>